<organism evidence="1 2">
    <name type="scientific">Candidatus Protochlamydia naegleriophila</name>
    <dbReference type="NCBI Taxonomy" id="389348"/>
    <lineage>
        <taxon>Bacteria</taxon>
        <taxon>Pseudomonadati</taxon>
        <taxon>Chlamydiota</taxon>
        <taxon>Chlamydiia</taxon>
        <taxon>Parachlamydiales</taxon>
        <taxon>Parachlamydiaceae</taxon>
        <taxon>Candidatus Protochlamydia</taxon>
    </lineage>
</organism>
<dbReference type="AlphaFoldDB" id="A0A0U5JH50"/>
<geneLocation type="plasmid" evidence="2">
    <name>pPNK</name>
</geneLocation>
<dbReference type="RefSeq" id="WP_059062570.1">
    <property type="nucleotide sequence ID" value="NZ_LN879503.1"/>
</dbReference>
<accession>A0A0U5JH50</accession>
<dbReference type="Proteomes" id="UP000069902">
    <property type="component" value="Plasmid pPNK"/>
</dbReference>
<dbReference type="InParanoid" id="A0A0U5JH50"/>
<protein>
    <recommendedName>
        <fullName evidence="3">Transcriptional regulator, AbiEi antitoxin, Type IV TA system</fullName>
    </recommendedName>
</protein>
<reference evidence="2" key="1">
    <citation type="submission" date="2015-09" db="EMBL/GenBank/DDBJ databases">
        <authorList>
            <person name="Bertelli C."/>
        </authorList>
    </citation>
    <scope>NUCLEOTIDE SEQUENCE [LARGE SCALE GENOMIC DNA]</scope>
    <source>
        <strain evidence="2">KNic</strain>
        <plasmid evidence="2">pPNK</plasmid>
    </source>
</reference>
<name>A0A0U5JH50_9BACT</name>
<evidence type="ECO:0008006" key="3">
    <source>
        <dbReference type="Google" id="ProtNLM"/>
    </source>
</evidence>
<sequence length="191" mass="22098">MTALQEIRTHLNPGQVYRRSDIKKWSNAVDRHLNQLQEEKALLKLSGGMYYCPKESPFGPVPPNDDELVKAFLKDDRFLLMTPNAYNSLGVGTTQLYNETIVYNHKRHGVFQFGMRDFRFVLKHHFPSDLCEEFLLVDLVNHIDQLAEDRERVLSLVKTKAQSMNQEHLKNALLKYGGVRAKKELKSIAEI</sequence>
<gene>
    <name evidence="1" type="ORF">PNK_p0078</name>
</gene>
<evidence type="ECO:0000313" key="1">
    <source>
        <dbReference type="EMBL" id="CUI18132.1"/>
    </source>
</evidence>
<dbReference type="EMBL" id="LN879503">
    <property type="protein sequence ID" value="CUI18132.1"/>
    <property type="molecule type" value="Genomic_DNA"/>
</dbReference>
<proteinExistence type="predicted"/>
<evidence type="ECO:0000313" key="2">
    <source>
        <dbReference type="Proteomes" id="UP000069902"/>
    </source>
</evidence>
<keyword evidence="2" id="KW-1185">Reference proteome</keyword>
<dbReference type="PATRIC" id="fig|389348.3.peg.2843"/>
<dbReference type="KEGG" id="pnl:PNK_p0078"/>